<dbReference type="InterPro" id="IPR047122">
    <property type="entry name" value="Trans-enoyl_RdTase-like"/>
</dbReference>
<dbReference type="Gene3D" id="3.90.180.10">
    <property type="entry name" value="Medium-chain alcohol dehydrogenases, catalytic domain"/>
    <property type="match status" value="1"/>
</dbReference>
<dbReference type="Pfam" id="PF08240">
    <property type="entry name" value="ADH_N"/>
    <property type="match status" value="1"/>
</dbReference>
<protein>
    <recommendedName>
        <fullName evidence="3">Enoyl reductase (ER) domain-containing protein</fullName>
    </recommendedName>
</protein>
<proteinExistence type="inferred from homology"/>
<dbReference type="InterPro" id="IPR020843">
    <property type="entry name" value="ER"/>
</dbReference>
<organism evidence="4 5">
    <name type="scientific">Hapsidospora chrysogenum (strain ATCC 11550 / CBS 779.69 / DSM 880 / IAM 14645 / JCM 23072 / IMI 49137)</name>
    <name type="common">Acremonium chrysogenum</name>
    <dbReference type="NCBI Taxonomy" id="857340"/>
    <lineage>
        <taxon>Eukaryota</taxon>
        <taxon>Fungi</taxon>
        <taxon>Dikarya</taxon>
        <taxon>Ascomycota</taxon>
        <taxon>Pezizomycotina</taxon>
        <taxon>Sordariomycetes</taxon>
        <taxon>Hypocreomycetidae</taxon>
        <taxon>Hypocreales</taxon>
        <taxon>Bionectriaceae</taxon>
        <taxon>Hapsidospora</taxon>
    </lineage>
</organism>
<comment type="similarity">
    <text evidence="1">Belongs to the zinc-containing alcohol dehydrogenase family.</text>
</comment>
<dbReference type="STRING" id="857340.A0A086TGD4"/>
<evidence type="ECO:0000259" key="3">
    <source>
        <dbReference type="SMART" id="SM00829"/>
    </source>
</evidence>
<dbReference type="SUPFAM" id="SSF50129">
    <property type="entry name" value="GroES-like"/>
    <property type="match status" value="1"/>
</dbReference>
<evidence type="ECO:0000313" key="4">
    <source>
        <dbReference type="EMBL" id="KFH48416.1"/>
    </source>
</evidence>
<dbReference type="HOGENOM" id="CLU_026673_16_0_1"/>
<dbReference type="EMBL" id="JPKY01000003">
    <property type="protein sequence ID" value="KFH48416.1"/>
    <property type="molecule type" value="Genomic_DNA"/>
</dbReference>
<keyword evidence="2" id="KW-0560">Oxidoreductase</keyword>
<dbReference type="InterPro" id="IPR036291">
    <property type="entry name" value="NAD(P)-bd_dom_sf"/>
</dbReference>
<reference evidence="5" key="1">
    <citation type="journal article" date="2014" name="Genome Announc.">
        <title>Genome sequence and annotation of Acremonium chrysogenum, producer of the beta-lactam antibiotic cephalosporin C.</title>
        <authorList>
            <person name="Terfehr D."/>
            <person name="Dahlmann T.A."/>
            <person name="Specht T."/>
            <person name="Zadra I."/>
            <person name="Kuernsteiner H."/>
            <person name="Kueck U."/>
        </authorList>
    </citation>
    <scope>NUCLEOTIDE SEQUENCE [LARGE SCALE GENOMIC DNA]</scope>
    <source>
        <strain evidence="5">ATCC 11550 / CBS 779.69 / DSM 880 / IAM 14645 / JCM 23072 / IMI 49137</strain>
    </source>
</reference>
<dbReference type="InterPro" id="IPR013154">
    <property type="entry name" value="ADH-like_N"/>
</dbReference>
<dbReference type="GO" id="GO:0016651">
    <property type="term" value="F:oxidoreductase activity, acting on NAD(P)H"/>
    <property type="evidence" value="ECO:0007669"/>
    <property type="project" value="InterPro"/>
</dbReference>
<evidence type="ECO:0000256" key="2">
    <source>
        <dbReference type="ARBA" id="ARBA00023002"/>
    </source>
</evidence>
<dbReference type="Proteomes" id="UP000029964">
    <property type="component" value="Unassembled WGS sequence"/>
</dbReference>
<dbReference type="PANTHER" id="PTHR45348:SF5">
    <property type="entry name" value="OXIDOREDUCTASE, PUTATIVE (AFU_ORTHOLOGUE AFUA_8G01420)-RELATED"/>
    <property type="match status" value="1"/>
</dbReference>
<dbReference type="InterPro" id="IPR011032">
    <property type="entry name" value="GroES-like_sf"/>
</dbReference>
<evidence type="ECO:0000313" key="5">
    <source>
        <dbReference type="Proteomes" id="UP000029964"/>
    </source>
</evidence>
<dbReference type="SUPFAM" id="SSF51735">
    <property type="entry name" value="NAD(P)-binding Rossmann-fold domains"/>
    <property type="match status" value="1"/>
</dbReference>
<dbReference type="Gene3D" id="3.40.50.720">
    <property type="entry name" value="NAD(P)-binding Rossmann-like Domain"/>
    <property type="match status" value="1"/>
</dbReference>
<dbReference type="AlphaFoldDB" id="A0A086TGD4"/>
<gene>
    <name evidence="4" type="ORF">ACRE_005610</name>
</gene>
<dbReference type="OrthoDB" id="3233595at2759"/>
<dbReference type="PANTHER" id="PTHR45348">
    <property type="entry name" value="HYPOTHETICAL OXIDOREDUCTASE (EUROFUNG)"/>
    <property type="match status" value="1"/>
</dbReference>
<sequence length="355" mass="37356">MKEARITPDTNVEIHDVDIPEPGPGQLLIKVFVSGTNPKDWKIPFWMNQTTNSGDDVAGVVEKVGTGVTGFTKGDRVAGYHAMLSPGGTFAEYALTPAYTSFHVPSNMTFEQAATVPLAAYTAVVAMHYDGGLPSPWGPAPSGDVPTPVVIYGASTAIGAFAIKLLARAQVHPIIAVGSKTSSFVTPLLDKAKGDQFVDYTAFASKDDLAAELAGVLKRTGGKHFRAFDCVSSDGTYEMLGKALAAGAEQNTAAAAADKKPLLMVCLPNLDLSGVDPRVEARMTSVGHVHKPENSGQLFGEVWATALAAGLRDGWLAPHPHEAVKGLEALGPALKDLREGRVRGKKMVVRVAEGN</sequence>
<evidence type="ECO:0000256" key="1">
    <source>
        <dbReference type="ARBA" id="ARBA00008072"/>
    </source>
</evidence>
<keyword evidence="5" id="KW-1185">Reference proteome</keyword>
<feature type="domain" description="Enoyl reductase (ER)" evidence="3">
    <location>
        <begin position="9"/>
        <end position="348"/>
    </location>
</feature>
<comment type="caution">
    <text evidence="4">The sequence shown here is derived from an EMBL/GenBank/DDBJ whole genome shotgun (WGS) entry which is preliminary data.</text>
</comment>
<dbReference type="SMART" id="SM00829">
    <property type="entry name" value="PKS_ER"/>
    <property type="match status" value="1"/>
</dbReference>
<name>A0A086TGD4_HAPC1</name>
<accession>A0A086TGD4</accession>
<dbReference type="CDD" id="cd08249">
    <property type="entry name" value="enoyl_reductase_like"/>
    <property type="match status" value="1"/>
</dbReference>